<keyword evidence="5" id="KW-1133">Transmembrane helix</keyword>
<dbReference type="PANTHER" id="PTHR45586">
    <property type="entry name" value="TPR REPEAT-CONTAINING PROTEIN PA4667"/>
    <property type="match status" value="1"/>
</dbReference>
<evidence type="ECO:0000313" key="6">
    <source>
        <dbReference type="EMBL" id="MCC2167369.1"/>
    </source>
</evidence>
<feature type="repeat" description="TPR" evidence="3">
    <location>
        <begin position="387"/>
        <end position="420"/>
    </location>
</feature>
<reference evidence="6 7" key="1">
    <citation type="submission" date="2021-10" db="EMBL/GenBank/DDBJ databases">
        <title>Anaerobic single-cell dispensing facilitates the cultivation of human gut bacteria.</title>
        <authorList>
            <person name="Afrizal A."/>
        </authorList>
    </citation>
    <scope>NUCLEOTIDE SEQUENCE [LARGE SCALE GENOMIC DNA]</scope>
    <source>
        <strain evidence="6 7">CLA-AA-H244</strain>
    </source>
</reference>
<comment type="caution">
    <text evidence="6">The sequence shown here is derived from an EMBL/GenBank/DDBJ whole genome shotgun (WGS) entry which is preliminary data.</text>
</comment>
<keyword evidence="1" id="KW-0677">Repeat</keyword>
<keyword evidence="7" id="KW-1185">Reference proteome</keyword>
<proteinExistence type="predicted"/>
<dbReference type="SUPFAM" id="SSF48452">
    <property type="entry name" value="TPR-like"/>
    <property type="match status" value="1"/>
</dbReference>
<dbReference type="Pfam" id="PF14559">
    <property type="entry name" value="TPR_19"/>
    <property type="match status" value="1"/>
</dbReference>
<dbReference type="InterPro" id="IPR051012">
    <property type="entry name" value="CellSynth/LPSAsmb/PSIAsmb"/>
</dbReference>
<keyword evidence="5" id="KW-0472">Membrane</keyword>
<keyword evidence="2 3" id="KW-0802">TPR repeat</keyword>
<keyword evidence="4" id="KW-0175">Coiled coil</keyword>
<evidence type="ECO:0000256" key="4">
    <source>
        <dbReference type="SAM" id="Coils"/>
    </source>
</evidence>
<evidence type="ECO:0000313" key="7">
    <source>
        <dbReference type="Proteomes" id="UP001199355"/>
    </source>
</evidence>
<evidence type="ECO:0000256" key="2">
    <source>
        <dbReference type="ARBA" id="ARBA00022803"/>
    </source>
</evidence>
<dbReference type="PROSITE" id="PS50005">
    <property type="entry name" value="TPR"/>
    <property type="match status" value="2"/>
</dbReference>
<feature type="coiled-coil region" evidence="4">
    <location>
        <begin position="282"/>
        <end position="323"/>
    </location>
</feature>
<dbReference type="EMBL" id="JAJEQF010000012">
    <property type="protein sequence ID" value="MCC2167369.1"/>
    <property type="molecule type" value="Genomic_DNA"/>
</dbReference>
<evidence type="ECO:0000256" key="5">
    <source>
        <dbReference type="SAM" id="Phobius"/>
    </source>
</evidence>
<dbReference type="PANTHER" id="PTHR45586:SF1">
    <property type="entry name" value="LIPOPOLYSACCHARIDE ASSEMBLY PROTEIN B"/>
    <property type="match status" value="1"/>
</dbReference>
<gene>
    <name evidence="6" type="ORF">LKD45_06615</name>
</gene>
<keyword evidence="5" id="KW-0812">Transmembrane</keyword>
<dbReference type="RefSeq" id="WP_308728077.1">
    <property type="nucleotide sequence ID" value="NZ_JAJEQF010000012.1"/>
</dbReference>
<evidence type="ECO:0000256" key="3">
    <source>
        <dbReference type="PROSITE-ProRule" id="PRU00339"/>
    </source>
</evidence>
<dbReference type="Proteomes" id="UP001199355">
    <property type="component" value="Unassembled WGS sequence"/>
</dbReference>
<protein>
    <submittedName>
        <fullName evidence="6">Tetratricopeptide repeat protein</fullName>
    </submittedName>
</protein>
<name>A0AAE3ATC5_9FIRM</name>
<dbReference type="InterPro" id="IPR019734">
    <property type="entry name" value="TPR_rpt"/>
</dbReference>
<feature type="repeat" description="TPR" evidence="3">
    <location>
        <begin position="421"/>
        <end position="454"/>
    </location>
</feature>
<feature type="transmembrane region" description="Helical" evidence="5">
    <location>
        <begin position="247"/>
        <end position="267"/>
    </location>
</feature>
<organism evidence="6 7">
    <name type="scientific">Gallintestinimicrobium propionicum</name>
    <dbReference type="NCBI Taxonomy" id="2981770"/>
    <lineage>
        <taxon>Bacteria</taxon>
        <taxon>Bacillati</taxon>
        <taxon>Bacillota</taxon>
        <taxon>Clostridia</taxon>
        <taxon>Lachnospirales</taxon>
        <taxon>Lachnospiraceae</taxon>
        <taxon>Gallintestinimicrobium</taxon>
    </lineage>
</organism>
<evidence type="ECO:0000256" key="1">
    <source>
        <dbReference type="ARBA" id="ARBA00022737"/>
    </source>
</evidence>
<dbReference type="InterPro" id="IPR011990">
    <property type="entry name" value="TPR-like_helical_dom_sf"/>
</dbReference>
<dbReference type="SMART" id="SM00028">
    <property type="entry name" value="TPR"/>
    <property type="match status" value="5"/>
</dbReference>
<sequence>MQCYNCGADLTEKNFCTNCGADVSRYKKLLSISNYYYNDGLDKAGVRDLSGAIESLKLSLKFNKYHIEARNLLGLIYFEMGETVPALSEWVISKNLRPEKNIADDYINAVQKSPTQLEEFAQMSRKYNQALNYCYQDSKDLARIQLKKVLSDHPNFVQAHLLLALLYMDAADWEKARKELTRCLRIDCANTTALRYMHEVDIALKTDDDGKFVRKQGKGEEVVKYQSGNETIIQPISQIEPKKSFGWLWGTLAGLAVGVAVSWFLILPARVQIAQTELNNKLTAVGEEADRKNAEISSLNQQIETLTKENDELTAQNGKLSGADGSMSAVEALLNAASVYMETPDDIEALSEAVDKISRDAMESSDTSEAARKLYQQLLQDTGTDLAANYYDTGYKAYRSGDYETAIENLTKAVSYDETNSEALYALANSYRDNGNKRQAKETYQKVIELFPNTEKATQSQRALDQLDN</sequence>
<dbReference type="Gene3D" id="1.25.40.10">
    <property type="entry name" value="Tetratricopeptide repeat domain"/>
    <property type="match status" value="2"/>
</dbReference>
<dbReference type="AlphaFoldDB" id="A0AAE3ATC5"/>
<accession>A0AAE3ATC5</accession>